<evidence type="ECO:0000256" key="1">
    <source>
        <dbReference type="SAM" id="MobiDB-lite"/>
    </source>
</evidence>
<reference evidence="2" key="1">
    <citation type="submission" date="2012-05" db="EMBL/GenBank/DDBJ databases">
        <authorList>
            <person name="Krishnakumar V."/>
            <person name="Cheung F."/>
            <person name="Xiao Y."/>
            <person name="Chan A."/>
            <person name="Moskal W.A."/>
            <person name="Town C.D."/>
        </authorList>
    </citation>
    <scope>NUCLEOTIDE SEQUENCE</scope>
</reference>
<name>I3T6J2_MEDTR</name>
<protein>
    <submittedName>
        <fullName evidence="2">Uncharacterized protein</fullName>
    </submittedName>
</protein>
<evidence type="ECO:0000313" key="2">
    <source>
        <dbReference type="EMBL" id="AFK48134.1"/>
    </source>
</evidence>
<accession>I3T6J2</accession>
<dbReference type="AlphaFoldDB" id="I3T6J2"/>
<feature type="region of interest" description="Disordered" evidence="1">
    <location>
        <begin position="28"/>
        <end position="47"/>
    </location>
</feature>
<sequence length="47" mass="5428">MNTSFIHDQFQSSINRYILDSASHQCQYPSKHQSKSLTNSNKKRLAS</sequence>
<dbReference type="EMBL" id="BT148340">
    <property type="protein sequence ID" value="AFK48134.1"/>
    <property type="molecule type" value="mRNA"/>
</dbReference>
<organism evidence="2">
    <name type="scientific">Medicago truncatula</name>
    <name type="common">Barrel medic</name>
    <name type="synonym">Medicago tribuloides</name>
    <dbReference type="NCBI Taxonomy" id="3880"/>
    <lineage>
        <taxon>Eukaryota</taxon>
        <taxon>Viridiplantae</taxon>
        <taxon>Streptophyta</taxon>
        <taxon>Embryophyta</taxon>
        <taxon>Tracheophyta</taxon>
        <taxon>Spermatophyta</taxon>
        <taxon>Magnoliopsida</taxon>
        <taxon>eudicotyledons</taxon>
        <taxon>Gunneridae</taxon>
        <taxon>Pentapetalae</taxon>
        <taxon>rosids</taxon>
        <taxon>fabids</taxon>
        <taxon>Fabales</taxon>
        <taxon>Fabaceae</taxon>
        <taxon>Papilionoideae</taxon>
        <taxon>50 kb inversion clade</taxon>
        <taxon>NPAAA clade</taxon>
        <taxon>Hologalegina</taxon>
        <taxon>IRL clade</taxon>
        <taxon>Trifolieae</taxon>
        <taxon>Medicago</taxon>
    </lineage>
</organism>
<proteinExistence type="evidence at transcript level"/>
<feature type="compositionally biased region" description="Polar residues" evidence="1">
    <location>
        <begin position="28"/>
        <end position="40"/>
    </location>
</feature>